<sequence>MTESTEQSGENSQRTATRVMLSHPKNLSDWGRDQISSDRYRGYLRRKLDAPMVGDSFETFVDVGCCGDSLDVPFRVEAVEGGERVGDETQIEYTERDETMDGGWRVQSKAGPRGG</sequence>
<comment type="caution">
    <text evidence="3">The sequence shown here is derived from an EMBL/GenBank/DDBJ whole genome shotgun (WGS) entry which is preliminary data.</text>
</comment>
<evidence type="ECO:0000313" key="3">
    <source>
        <dbReference type="EMBL" id="KTG09549.1"/>
    </source>
</evidence>
<dbReference type="EMBL" id="LOPU01000029">
    <property type="protein sequence ID" value="KTG09549.1"/>
    <property type="molecule type" value="Genomic_DNA"/>
</dbReference>
<dbReference type="AlphaFoldDB" id="A0A0W1R859"/>
<evidence type="ECO:0000313" key="4">
    <source>
        <dbReference type="Proteomes" id="UP000054387"/>
    </source>
</evidence>
<dbReference type="STRING" id="1514971.AUR64_14125"/>
<keyword evidence="4" id="KW-1185">Reference proteome</keyword>
<protein>
    <recommendedName>
        <fullName evidence="2">DUF7968 domain-containing protein</fullName>
    </recommendedName>
</protein>
<organism evidence="3 4">
    <name type="scientific">Haloprofundus marisrubri</name>
    <dbReference type="NCBI Taxonomy" id="1514971"/>
    <lineage>
        <taxon>Archaea</taxon>
        <taxon>Methanobacteriati</taxon>
        <taxon>Methanobacteriota</taxon>
        <taxon>Stenosarchaea group</taxon>
        <taxon>Halobacteria</taxon>
        <taxon>Halobacteriales</taxon>
        <taxon>Haloferacaceae</taxon>
        <taxon>Haloprofundus</taxon>
    </lineage>
</organism>
<dbReference type="OrthoDB" id="239888at2157"/>
<dbReference type="InterPro" id="IPR058274">
    <property type="entry name" value="DUF7968"/>
</dbReference>
<evidence type="ECO:0000259" key="2">
    <source>
        <dbReference type="Pfam" id="PF25922"/>
    </source>
</evidence>
<dbReference type="RefSeq" id="WP_058582700.1">
    <property type="nucleotide sequence ID" value="NZ_LOPU01000029.1"/>
</dbReference>
<feature type="region of interest" description="Disordered" evidence="1">
    <location>
        <begin position="1"/>
        <end position="32"/>
    </location>
</feature>
<feature type="domain" description="DUF7968" evidence="2">
    <location>
        <begin position="12"/>
        <end position="113"/>
    </location>
</feature>
<proteinExistence type="predicted"/>
<accession>A0A0W1R859</accession>
<dbReference type="Pfam" id="PF25922">
    <property type="entry name" value="DUF7968"/>
    <property type="match status" value="1"/>
</dbReference>
<gene>
    <name evidence="3" type="ORF">AUR64_14125</name>
</gene>
<dbReference type="Proteomes" id="UP000054387">
    <property type="component" value="Unassembled WGS sequence"/>
</dbReference>
<evidence type="ECO:0000256" key="1">
    <source>
        <dbReference type="SAM" id="MobiDB-lite"/>
    </source>
</evidence>
<feature type="compositionally biased region" description="Polar residues" evidence="1">
    <location>
        <begin position="1"/>
        <end position="16"/>
    </location>
</feature>
<reference evidence="3 4" key="1">
    <citation type="submission" date="2015-12" db="EMBL/GenBank/DDBJ databases">
        <title>Haloprofundus marisrubri gen. nov., sp. nov., an extremely halophilic archaeon isolated from the Discovery deep brine-seawater interface in the Red Sea.</title>
        <authorList>
            <person name="Zhang G."/>
            <person name="Stingl U."/>
            <person name="Rashid M."/>
        </authorList>
    </citation>
    <scope>NUCLEOTIDE SEQUENCE [LARGE SCALE GENOMIC DNA]</scope>
    <source>
        <strain evidence="3 4">SB9</strain>
    </source>
</reference>
<name>A0A0W1R859_9EURY</name>